<keyword evidence="2" id="KW-1185">Reference proteome</keyword>
<protein>
    <recommendedName>
        <fullName evidence="3">DUF3108 domain-containing protein</fullName>
    </recommendedName>
</protein>
<accession>A0AA86N0Z8</accession>
<dbReference type="Pfam" id="PF11306">
    <property type="entry name" value="DUF3108"/>
    <property type="match status" value="1"/>
</dbReference>
<evidence type="ECO:0000313" key="1">
    <source>
        <dbReference type="EMBL" id="CAI4032651.1"/>
    </source>
</evidence>
<dbReference type="InterPro" id="IPR021457">
    <property type="entry name" value="DUF3108"/>
</dbReference>
<dbReference type="KEGG" id="nti:DNFV4_03081"/>
<dbReference type="EMBL" id="OX365700">
    <property type="protein sequence ID" value="CAI4032651.1"/>
    <property type="molecule type" value="Genomic_DNA"/>
</dbReference>
<organism evidence="1 2">
    <name type="scientific">Nitrospira tepida</name>
    <dbReference type="NCBI Taxonomy" id="2973512"/>
    <lineage>
        <taxon>Bacteria</taxon>
        <taxon>Pseudomonadati</taxon>
        <taxon>Nitrospirota</taxon>
        <taxon>Nitrospiria</taxon>
        <taxon>Nitrospirales</taxon>
        <taxon>Nitrospiraceae</taxon>
        <taxon>Nitrospira</taxon>
    </lineage>
</organism>
<dbReference type="RefSeq" id="WP_289269372.1">
    <property type="nucleotide sequence ID" value="NZ_OX365700.1"/>
</dbReference>
<reference evidence="1" key="1">
    <citation type="submission" date="2022-10" db="EMBL/GenBank/DDBJ databases">
        <authorList>
            <person name="Koch H."/>
        </authorList>
    </citation>
    <scope>NUCLEOTIDE SEQUENCE</scope>
    <source>
        <strain evidence="1">DNF</strain>
    </source>
</reference>
<dbReference type="AlphaFoldDB" id="A0AA86N0Z8"/>
<dbReference type="Proteomes" id="UP001179121">
    <property type="component" value="Chromosome"/>
</dbReference>
<sequence>MRGPVSPRWPRIILGPGLWLVLLLLSVVFPSTFRSDSLAAPDRALHPFTVGEHLTYRLSWLGVTAGTAALGVEGSEPIQERPVIKLVTTARSSPWITRFYPVDNRVESWVDAERLVPQRMTFRRREGKRKNDFEYRFRHEEGKVSVVKDGQPVELDIPVDTQDALSCLYFARSFVPLVPGRTVFLNVHHDKKNYQLELRVEGIDRLEGPWGKREAVRVLAVMPFQGIFLNEGNVRVWFSNDDRRVPLMMKAKVIIGSVVAELVEGFGPADLS</sequence>
<evidence type="ECO:0000313" key="2">
    <source>
        <dbReference type="Proteomes" id="UP001179121"/>
    </source>
</evidence>
<name>A0AA86N0Z8_9BACT</name>
<evidence type="ECO:0008006" key="3">
    <source>
        <dbReference type="Google" id="ProtNLM"/>
    </source>
</evidence>
<gene>
    <name evidence="1" type="ORF">DNFV4_03081</name>
</gene>
<proteinExistence type="predicted"/>